<keyword evidence="2" id="KW-1185">Reference proteome</keyword>
<organism evidence="1 2">
    <name type="scientific">Catenuloplanes atrovinosus</name>
    <dbReference type="NCBI Taxonomy" id="137266"/>
    <lineage>
        <taxon>Bacteria</taxon>
        <taxon>Bacillati</taxon>
        <taxon>Actinomycetota</taxon>
        <taxon>Actinomycetes</taxon>
        <taxon>Micromonosporales</taxon>
        <taxon>Micromonosporaceae</taxon>
        <taxon>Catenuloplanes</taxon>
    </lineage>
</organism>
<comment type="caution">
    <text evidence="1">The sequence shown here is derived from an EMBL/GenBank/DDBJ whole genome shotgun (WGS) entry which is preliminary data.</text>
</comment>
<dbReference type="AlphaFoldDB" id="A0AAE3YHQ7"/>
<reference evidence="1" key="1">
    <citation type="submission" date="2023-07" db="EMBL/GenBank/DDBJ databases">
        <title>Sequencing the genomes of 1000 actinobacteria strains.</title>
        <authorList>
            <person name="Klenk H.-P."/>
        </authorList>
    </citation>
    <scope>NUCLEOTIDE SEQUENCE</scope>
    <source>
        <strain evidence="1">DSM 44707</strain>
    </source>
</reference>
<evidence type="ECO:0000313" key="1">
    <source>
        <dbReference type="EMBL" id="MDR7274148.1"/>
    </source>
</evidence>
<proteinExistence type="predicted"/>
<dbReference type="Proteomes" id="UP001183643">
    <property type="component" value="Unassembled WGS sequence"/>
</dbReference>
<protein>
    <submittedName>
        <fullName evidence="1">Uncharacterized protein</fullName>
    </submittedName>
</protein>
<evidence type="ECO:0000313" key="2">
    <source>
        <dbReference type="Proteomes" id="UP001183643"/>
    </source>
</evidence>
<gene>
    <name evidence="1" type="ORF">J2S41_000926</name>
</gene>
<dbReference type="EMBL" id="JAVDYB010000001">
    <property type="protein sequence ID" value="MDR7274148.1"/>
    <property type="molecule type" value="Genomic_DNA"/>
</dbReference>
<name>A0AAE3YHQ7_9ACTN</name>
<accession>A0AAE3YHQ7</accession>
<dbReference type="RefSeq" id="WP_310363499.1">
    <property type="nucleotide sequence ID" value="NZ_JAVDYB010000001.1"/>
</dbReference>
<sequence length="99" mass="10929">MKRLLWLGLGIGVGVLVVRQVTKMAHAYTPQGIAESAQETAGGLVESVRSFVEDVRIAMAEREQEIHAAFAEGVLYEDQFAEERGYPLDGIDIEEGPRR</sequence>